<evidence type="ECO:0000313" key="4">
    <source>
        <dbReference type="EMBL" id="CAL6045009.1"/>
    </source>
</evidence>
<accession>A0AA86QSF4</accession>
<keyword evidence="5" id="KW-1185">Reference proteome</keyword>
<dbReference type="Proteomes" id="UP001642409">
    <property type="component" value="Unassembled WGS sequence"/>
</dbReference>
<dbReference type="InterPro" id="IPR007214">
    <property type="entry name" value="YbaK/aa-tRNA-synth-assoc-dom"/>
</dbReference>
<dbReference type="Gene3D" id="3.90.960.10">
    <property type="entry name" value="YbaK/aminoacyl-tRNA synthetase-associated domain"/>
    <property type="match status" value="1"/>
</dbReference>
<reference evidence="4 5" key="2">
    <citation type="submission" date="2024-07" db="EMBL/GenBank/DDBJ databases">
        <authorList>
            <person name="Akdeniz Z."/>
        </authorList>
    </citation>
    <scope>NUCLEOTIDE SEQUENCE [LARGE SCALE GENOMIC DNA]</scope>
</reference>
<dbReference type="EMBL" id="CAXDID020000162">
    <property type="protein sequence ID" value="CAL6045009.1"/>
    <property type="molecule type" value="Genomic_DNA"/>
</dbReference>
<organism evidence="3">
    <name type="scientific">Hexamita inflata</name>
    <dbReference type="NCBI Taxonomy" id="28002"/>
    <lineage>
        <taxon>Eukaryota</taxon>
        <taxon>Metamonada</taxon>
        <taxon>Diplomonadida</taxon>
        <taxon>Hexamitidae</taxon>
        <taxon>Hexamitinae</taxon>
        <taxon>Hexamita</taxon>
    </lineage>
</organism>
<dbReference type="Pfam" id="PF04073">
    <property type="entry name" value="tRNA_edit"/>
    <property type="match status" value="1"/>
</dbReference>
<reference evidence="3" key="1">
    <citation type="submission" date="2023-06" db="EMBL/GenBank/DDBJ databases">
        <authorList>
            <person name="Kurt Z."/>
        </authorList>
    </citation>
    <scope>NUCLEOTIDE SEQUENCE</scope>
</reference>
<proteinExistence type="predicted"/>
<protein>
    <submittedName>
        <fullName evidence="3">Prolyl-tRNA synthetase</fullName>
    </submittedName>
    <submittedName>
        <fullName evidence="4">Prolyl-tRNA_synthetase</fullName>
    </submittedName>
</protein>
<dbReference type="SUPFAM" id="SSF55826">
    <property type="entry name" value="YbaK/ProRS associated domain"/>
    <property type="match status" value="1"/>
</dbReference>
<name>A0AA86QSF4_9EUKA</name>
<evidence type="ECO:0000256" key="1">
    <source>
        <dbReference type="SAM" id="Coils"/>
    </source>
</evidence>
<evidence type="ECO:0000259" key="2">
    <source>
        <dbReference type="Pfam" id="PF04073"/>
    </source>
</evidence>
<comment type="caution">
    <text evidence="3">The sequence shown here is derived from an EMBL/GenBank/DDBJ whole genome shotgun (WGS) entry which is preliminary data.</text>
</comment>
<feature type="domain" description="YbaK/aminoacyl-tRNA synthetase-associated" evidence="2">
    <location>
        <begin position="174"/>
        <end position="290"/>
    </location>
</feature>
<feature type="coiled-coil region" evidence="1">
    <location>
        <begin position="45"/>
        <end position="72"/>
    </location>
</feature>
<dbReference type="EMBL" id="CATOUU010000970">
    <property type="protein sequence ID" value="CAI9963780.1"/>
    <property type="molecule type" value="Genomic_DNA"/>
</dbReference>
<gene>
    <name evidence="4" type="ORF">HINF_LOCUS40832</name>
    <name evidence="3" type="ORF">HINF_LOCUS51425</name>
</gene>
<dbReference type="GO" id="GO:0002161">
    <property type="term" value="F:aminoacyl-tRNA deacylase activity"/>
    <property type="evidence" value="ECO:0007669"/>
    <property type="project" value="InterPro"/>
</dbReference>
<dbReference type="AlphaFoldDB" id="A0AA86QSF4"/>
<dbReference type="InterPro" id="IPR036754">
    <property type="entry name" value="YbaK/aa-tRNA-synt-asso_dom_sf"/>
</dbReference>
<sequence length="447" mass="51326">MNYEDQMFKQLLEQPDYIPAEYMSMQRAGAIKYTNMGIHFGPIFMNQVNQMKTQLENELKAQQVQLQIKQAEDLSLFVQAVRSAKALPLVMSNGLQIENNTQNRSKTVVDQDLFFIGEEISAQTVLQKFQQLGGQIIPTFHGAVLAQAADQQVEQIEATQPADETENELEKIHTPNVHTMQELEDFLQIPKSKMLKLVLYQFKGKLIFIFIRGDLNVSTQKLSYVLGLNCYENQLQMASTELINQHGIVEGFGGLYNAQKCGQMTILFDNSVKGMKNCVIGGNQIDYHYKNYNYERDNKKEMKMVQFADLVENQNVPKGILVEAHEWIQKVPLMNSAGKIQEYKMITVRIRWLDVLAQIQKFNAAYSIVQVLPKFEEQFKQYQELVQKIKTINVIDERPKVTFGQKKDTAMAGVFNKIYMFNKNMGPDGVDVMVFENGAWVEKKEIL</sequence>
<evidence type="ECO:0000313" key="3">
    <source>
        <dbReference type="EMBL" id="CAI9963780.1"/>
    </source>
</evidence>
<evidence type="ECO:0000313" key="5">
    <source>
        <dbReference type="Proteomes" id="UP001642409"/>
    </source>
</evidence>
<keyword evidence="1" id="KW-0175">Coiled coil</keyword>